<protein>
    <submittedName>
        <fullName evidence="2">PAS domain-containing protein</fullName>
    </submittedName>
</protein>
<dbReference type="InterPro" id="IPR035965">
    <property type="entry name" value="PAS-like_dom_sf"/>
</dbReference>
<dbReference type="Gene3D" id="3.30.450.20">
    <property type="entry name" value="PAS domain"/>
    <property type="match status" value="1"/>
</dbReference>
<accession>A0A7W9Y9P1</accession>
<dbReference type="Proteomes" id="UP000547879">
    <property type="component" value="Unassembled WGS sequence"/>
</dbReference>
<reference evidence="2 3" key="1">
    <citation type="submission" date="2020-08" db="EMBL/GenBank/DDBJ databases">
        <title>Genomic Encyclopedia of Type Strains, Phase IV (KMG-IV): sequencing the most valuable type-strain genomes for metagenomic binning, comparative biology and taxonomic classification.</title>
        <authorList>
            <person name="Goeker M."/>
        </authorList>
    </citation>
    <scope>NUCLEOTIDE SEQUENCE [LARGE SCALE GENOMIC DNA]</scope>
    <source>
        <strain evidence="2 3">DSM 100734</strain>
    </source>
</reference>
<dbReference type="Pfam" id="PF08447">
    <property type="entry name" value="PAS_3"/>
    <property type="match status" value="1"/>
</dbReference>
<evidence type="ECO:0000313" key="2">
    <source>
        <dbReference type="EMBL" id="MBB6164584.1"/>
    </source>
</evidence>
<dbReference type="PROSITE" id="PS50112">
    <property type="entry name" value="PAS"/>
    <property type="match status" value="1"/>
</dbReference>
<feature type="domain" description="PAS" evidence="1">
    <location>
        <begin position="8"/>
        <end position="82"/>
    </location>
</feature>
<dbReference type="CDD" id="cd00130">
    <property type="entry name" value="PAS"/>
    <property type="match status" value="1"/>
</dbReference>
<dbReference type="InterPro" id="IPR013655">
    <property type="entry name" value="PAS_fold_3"/>
</dbReference>
<dbReference type="AlphaFoldDB" id="A0A7W9Y9P1"/>
<dbReference type="SUPFAM" id="SSF55785">
    <property type="entry name" value="PYP-like sensor domain (PAS domain)"/>
    <property type="match status" value="1"/>
</dbReference>
<dbReference type="InterPro" id="IPR000014">
    <property type="entry name" value="PAS"/>
</dbReference>
<dbReference type="RefSeq" id="WP_183995246.1">
    <property type="nucleotide sequence ID" value="NZ_BMHW01000005.1"/>
</dbReference>
<keyword evidence="3" id="KW-1185">Reference proteome</keyword>
<name>A0A7W9Y9P1_9HYPH</name>
<proteinExistence type="predicted"/>
<comment type="caution">
    <text evidence="2">The sequence shown here is derived from an EMBL/GenBank/DDBJ whole genome shotgun (WGS) entry which is preliminary data.</text>
</comment>
<sequence length="140" mass="15810">MNLVERENQQHAEDFLGPTEAGIFTWVVESNLIFGDTLVASLFGLDPRQTVRGLPFESYFARVHEEDRAETKRLIKQAILDGQSYHAEHRLMDASGAYRWSVAMGRCFQNENSMPLFFSGIVYPIDQLGEASHEAQVDGS</sequence>
<gene>
    <name evidence="2" type="ORF">HNQ72_004429</name>
</gene>
<evidence type="ECO:0000313" key="3">
    <source>
        <dbReference type="Proteomes" id="UP000547879"/>
    </source>
</evidence>
<dbReference type="EMBL" id="JACHEG010000006">
    <property type="protein sequence ID" value="MBB6164584.1"/>
    <property type="molecule type" value="Genomic_DNA"/>
</dbReference>
<organism evidence="2 3">
    <name type="scientific">Rhizobium wenxiniae</name>
    <dbReference type="NCBI Taxonomy" id="1737357"/>
    <lineage>
        <taxon>Bacteria</taxon>
        <taxon>Pseudomonadati</taxon>
        <taxon>Pseudomonadota</taxon>
        <taxon>Alphaproteobacteria</taxon>
        <taxon>Hyphomicrobiales</taxon>
        <taxon>Rhizobiaceae</taxon>
        <taxon>Rhizobium/Agrobacterium group</taxon>
        <taxon>Rhizobium</taxon>
    </lineage>
</organism>
<evidence type="ECO:0000259" key="1">
    <source>
        <dbReference type="PROSITE" id="PS50112"/>
    </source>
</evidence>